<proteinExistence type="predicted"/>
<dbReference type="AlphaFoldDB" id="A0A433V058"/>
<organism evidence="1 2">
    <name type="scientific">Trichormus variabilis SAG 1403-4b</name>
    <dbReference type="NCBI Taxonomy" id="447716"/>
    <lineage>
        <taxon>Bacteria</taxon>
        <taxon>Bacillati</taxon>
        <taxon>Cyanobacteriota</taxon>
        <taxon>Cyanophyceae</taxon>
        <taxon>Nostocales</taxon>
        <taxon>Nostocaceae</taxon>
        <taxon>Trichormus</taxon>
    </lineage>
</organism>
<protein>
    <submittedName>
        <fullName evidence="1">Uncharacterized protein</fullName>
    </submittedName>
</protein>
<keyword evidence="2" id="KW-1185">Reference proteome</keyword>
<comment type="caution">
    <text evidence="1">The sequence shown here is derived from an EMBL/GenBank/DDBJ whole genome shotgun (WGS) entry which is preliminary data.</text>
</comment>
<dbReference type="EMBL" id="RSCM01000001">
    <property type="protein sequence ID" value="RUS99471.1"/>
    <property type="molecule type" value="Genomic_DNA"/>
</dbReference>
<evidence type="ECO:0000313" key="2">
    <source>
        <dbReference type="Proteomes" id="UP000276103"/>
    </source>
</evidence>
<name>A0A433V058_ANAVA</name>
<evidence type="ECO:0000313" key="1">
    <source>
        <dbReference type="EMBL" id="RUS99471.1"/>
    </source>
</evidence>
<dbReference type="RefSeq" id="WP_127051679.1">
    <property type="nucleotide sequence ID" value="NZ_RSCM01000001.1"/>
</dbReference>
<accession>A0A433V058</accession>
<sequence>MGIQIYDLYSSSEAQLIHDLTSAQMKNINGGIAYRRGRNRRTSTTDRSELSALLQDVNKSVQNWRLELNQTLDNLGQTELEF</sequence>
<dbReference type="Proteomes" id="UP000276103">
    <property type="component" value="Unassembled WGS sequence"/>
</dbReference>
<reference evidence="1 2" key="1">
    <citation type="journal article" date="2019" name="Genome Biol. Evol.">
        <title>Day and night: Metabolic profiles and evolutionary relationships of six axenic non-marine cyanobacteria.</title>
        <authorList>
            <person name="Will S.E."/>
            <person name="Henke P."/>
            <person name="Boedeker C."/>
            <person name="Huang S."/>
            <person name="Brinkmann H."/>
            <person name="Rohde M."/>
            <person name="Jarek M."/>
            <person name="Friedl T."/>
            <person name="Seufert S."/>
            <person name="Schumacher M."/>
            <person name="Overmann J."/>
            <person name="Neumann-Schaal M."/>
            <person name="Petersen J."/>
        </authorList>
    </citation>
    <scope>NUCLEOTIDE SEQUENCE [LARGE SCALE GENOMIC DNA]</scope>
    <source>
        <strain evidence="1 2">SAG 1403-4b</strain>
    </source>
</reference>
<gene>
    <name evidence="1" type="ORF">DSM107003_00550</name>
</gene>